<proteinExistence type="predicted"/>
<keyword evidence="2" id="KW-1185">Reference proteome</keyword>
<comment type="caution">
    <text evidence="1">The sequence shown here is derived from an EMBL/GenBank/DDBJ whole genome shotgun (WGS) entry which is preliminary data.</text>
</comment>
<gene>
    <name evidence="1" type="ORF">MRB53_021630</name>
</gene>
<protein>
    <submittedName>
        <fullName evidence="1">Uncharacterized protein</fullName>
    </submittedName>
</protein>
<sequence>MVAPPTFRLLATNLLRRPHLLSSSPTHAQSATSPSATIKHSALGGHKRCLYDGGSAAGCSNSGVTLTKGGEAVGPVRMKFDLSLSVLPEMRPFFGGE</sequence>
<evidence type="ECO:0000313" key="1">
    <source>
        <dbReference type="EMBL" id="KAJ8628323.1"/>
    </source>
</evidence>
<dbReference type="Proteomes" id="UP001234297">
    <property type="component" value="Chromosome 6"/>
</dbReference>
<name>A0ACC2L4P5_PERAE</name>
<evidence type="ECO:0000313" key="2">
    <source>
        <dbReference type="Proteomes" id="UP001234297"/>
    </source>
</evidence>
<dbReference type="EMBL" id="CM056814">
    <property type="protein sequence ID" value="KAJ8628323.1"/>
    <property type="molecule type" value="Genomic_DNA"/>
</dbReference>
<reference evidence="1 2" key="1">
    <citation type="journal article" date="2022" name="Hortic Res">
        <title>A haplotype resolved chromosomal level avocado genome allows analysis of novel avocado genes.</title>
        <authorList>
            <person name="Nath O."/>
            <person name="Fletcher S.J."/>
            <person name="Hayward A."/>
            <person name="Shaw L.M."/>
            <person name="Masouleh A.K."/>
            <person name="Furtado A."/>
            <person name="Henry R.J."/>
            <person name="Mitter N."/>
        </authorList>
    </citation>
    <scope>NUCLEOTIDE SEQUENCE [LARGE SCALE GENOMIC DNA]</scope>
    <source>
        <strain evidence="2">cv. Hass</strain>
    </source>
</reference>
<accession>A0ACC2L4P5</accession>
<organism evidence="1 2">
    <name type="scientific">Persea americana</name>
    <name type="common">Avocado</name>
    <dbReference type="NCBI Taxonomy" id="3435"/>
    <lineage>
        <taxon>Eukaryota</taxon>
        <taxon>Viridiplantae</taxon>
        <taxon>Streptophyta</taxon>
        <taxon>Embryophyta</taxon>
        <taxon>Tracheophyta</taxon>
        <taxon>Spermatophyta</taxon>
        <taxon>Magnoliopsida</taxon>
        <taxon>Magnoliidae</taxon>
        <taxon>Laurales</taxon>
        <taxon>Lauraceae</taxon>
        <taxon>Persea</taxon>
    </lineage>
</organism>